<protein>
    <submittedName>
        <fullName evidence="6">TetR/AcrR family transcriptional regulator</fullName>
    </submittedName>
</protein>
<dbReference type="Pfam" id="PF16859">
    <property type="entry name" value="TetR_C_11"/>
    <property type="match status" value="1"/>
</dbReference>
<feature type="DNA-binding region" description="H-T-H motif" evidence="4">
    <location>
        <begin position="42"/>
        <end position="61"/>
    </location>
</feature>
<keyword evidence="2 4" id="KW-0238">DNA-binding</keyword>
<dbReference type="SUPFAM" id="SSF48498">
    <property type="entry name" value="Tetracyclin repressor-like, C-terminal domain"/>
    <property type="match status" value="1"/>
</dbReference>
<evidence type="ECO:0000256" key="4">
    <source>
        <dbReference type="PROSITE-ProRule" id="PRU00335"/>
    </source>
</evidence>
<dbReference type="Proteomes" id="UP001500218">
    <property type="component" value="Unassembled WGS sequence"/>
</dbReference>
<dbReference type="InterPro" id="IPR009057">
    <property type="entry name" value="Homeodomain-like_sf"/>
</dbReference>
<keyword evidence="3" id="KW-0804">Transcription</keyword>
<feature type="domain" description="HTH tetR-type" evidence="5">
    <location>
        <begin position="19"/>
        <end position="79"/>
    </location>
</feature>
<dbReference type="PROSITE" id="PS01081">
    <property type="entry name" value="HTH_TETR_1"/>
    <property type="match status" value="1"/>
</dbReference>
<organism evidence="6 7">
    <name type="scientific">Luedemannella flava</name>
    <dbReference type="NCBI Taxonomy" id="349316"/>
    <lineage>
        <taxon>Bacteria</taxon>
        <taxon>Bacillati</taxon>
        <taxon>Actinomycetota</taxon>
        <taxon>Actinomycetes</taxon>
        <taxon>Micromonosporales</taxon>
        <taxon>Micromonosporaceae</taxon>
        <taxon>Luedemannella</taxon>
    </lineage>
</organism>
<proteinExistence type="predicted"/>
<name>A0ABN2LCK6_9ACTN</name>
<keyword evidence="1" id="KW-0805">Transcription regulation</keyword>
<comment type="caution">
    <text evidence="6">The sequence shown here is derived from an EMBL/GenBank/DDBJ whole genome shotgun (WGS) entry which is preliminary data.</text>
</comment>
<dbReference type="InterPro" id="IPR001647">
    <property type="entry name" value="HTH_TetR"/>
</dbReference>
<evidence type="ECO:0000313" key="7">
    <source>
        <dbReference type="Proteomes" id="UP001500218"/>
    </source>
</evidence>
<evidence type="ECO:0000259" key="5">
    <source>
        <dbReference type="PROSITE" id="PS50977"/>
    </source>
</evidence>
<evidence type="ECO:0000256" key="1">
    <source>
        <dbReference type="ARBA" id="ARBA00023015"/>
    </source>
</evidence>
<dbReference type="InterPro" id="IPR036271">
    <property type="entry name" value="Tet_transcr_reg_TetR-rel_C_sf"/>
</dbReference>
<accession>A0ABN2LCK6</accession>
<dbReference type="PANTHER" id="PTHR30055:SF148">
    <property type="entry name" value="TETR-FAMILY TRANSCRIPTIONAL REGULATOR"/>
    <property type="match status" value="1"/>
</dbReference>
<dbReference type="SUPFAM" id="SSF46689">
    <property type="entry name" value="Homeodomain-like"/>
    <property type="match status" value="1"/>
</dbReference>
<evidence type="ECO:0000313" key="6">
    <source>
        <dbReference type="EMBL" id="GAA1783759.1"/>
    </source>
</evidence>
<dbReference type="InterPro" id="IPR050109">
    <property type="entry name" value="HTH-type_TetR-like_transc_reg"/>
</dbReference>
<dbReference type="PROSITE" id="PS50977">
    <property type="entry name" value="HTH_TETR_2"/>
    <property type="match status" value="1"/>
</dbReference>
<dbReference type="Gene3D" id="1.10.10.60">
    <property type="entry name" value="Homeodomain-like"/>
    <property type="match status" value="1"/>
</dbReference>
<reference evidence="6 7" key="1">
    <citation type="journal article" date="2019" name="Int. J. Syst. Evol. Microbiol.">
        <title>The Global Catalogue of Microorganisms (GCM) 10K type strain sequencing project: providing services to taxonomists for standard genome sequencing and annotation.</title>
        <authorList>
            <consortium name="The Broad Institute Genomics Platform"/>
            <consortium name="The Broad Institute Genome Sequencing Center for Infectious Disease"/>
            <person name="Wu L."/>
            <person name="Ma J."/>
        </authorList>
    </citation>
    <scope>NUCLEOTIDE SEQUENCE [LARGE SCALE GENOMIC DNA]</scope>
    <source>
        <strain evidence="6 7">JCM 13250</strain>
    </source>
</reference>
<dbReference type="InterPro" id="IPR023772">
    <property type="entry name" value="DNA-bd_HTH_TetR-type_CS"/>
</dbReference>
<dbReference type="InterPro" id="IPR011075">
    <property type="entry name" value="TetR_C"/>
</dbReference>
<evidence type="ECO:0000256" key="2">
    <source>
        <dbReference type="ARBA" id="ARBA00023125"/>
    </source>
</evidence>
<dbReference type="PANTHER" id="PTHR30055">
    <property type="entry name" value="HTH-TYPE TRANSCRIPTIONAL REGULATOR RUTR"/>
    <property type="match status" value="1"/>
</dbReference>
<gene>
    <name evidence="6" type="ORF">GCM10009682_02360</name>
</gene>
<keyword evidence="7" id="KW-1185">Reference proteome</keyword>
<dbReference type="Pfam" id="PF00440">
    <property type="entry name" value="TetR_N"/>
    <property type="match status" value="1"/>
</dbReference>
<dbReference type="Gene3D" id="1.10.357.10">
    <property type="entry name" value="Tetracycline Repressor, domain 2"/>
    <property type="match status" value="1"/>
</dbReference>
<sequence length="203" mass="21202">MTDSSAGKRSAAGAAVLRSEITSALRDALVEELAATGYGRLSIEAVARRAGVAKTAIYRRWPSKLEMVLEVVTAIAGQRLELPDTGSLRGDLELAMRGMASALRHPLASQIIPDLLAEAARNPDIGATLQQTLTETGRTVGGQVVERAIGRGELPPDTHADLAADLVIGPLYWRLAVLRKPCGKAEIRGLAQAAAAAIAAGAH</sequence>
<dbReference type="EMBL" id="BAAALT010000003">
    <property type="protein sequence ID" value="GAA1783759.1"/>
    <property type="molecule type" value="Genomic_DNA"/>
</dbReference>
<evidence type="ECO:0000256" key="3">
    <source>
        <dbReference type="ARBA" id="ARBA00023163"/>
    </source>
</evidence>